<comment type="caution">
    <text evidence="2">The sequence shown here is derived from an EMBL/GenBank/DDBJ whole genome shotgun (WGS) entry which is preliminary data.</text>
</comment>
<name>A0A4Y2X114_ARAVE</name>
<dbReference type="EMBL" id="BGPR01069045">
    <property type="protein sequence ID" value="GBO42796.1"/>
    <property type="molecule type" value="Genomic_DNA"/>
</dbReference>
<proteinExistence type="predicted"/>
<dbReference type="AlphaFoldDB" id="A0A4Y2X114"/>
<dbReference type="Proteomes" id="UP000499080">
    <property type="component" value="Unassembled WGS sequence"/>
</dbReference>
<sequence length="68" mass="7746">KSDPPYWAGTPSRNFHTTPAGERLTPYVRFNMQQAEYTVDLQWNRVSNLKPSCPEADTLSLGHRGLLQ</sequence>
<protein>
    <submittedName>
        <fullName evidence="2">Uncharacterized protein</fullName>
    </submittedName>
</protein>
<organism evidence="2 3">
    <name type="scientific">Araneus ventricosus</name>
    <name type="common">Orbweaver spider</name>
    <name type="synonym">Epeira ventricosa</name>
    <dbReference type="NCBI Taxonomy" id="182803"/>
    <lineage>
        <taxon>Eukaryota</taxon>
        <taxon>Metazoa</taxon>
        <taxon>Ecdysozoa</taxon>
        <taxon>Arthropoda</taxon>
        <taxon>Chelicerata</taxon>
        <taxon>Arachnida</taxon>
        <taxon>Araneae</taxon>
        <taxon>Araneomorphae</taxon>
        <taxon>Entelegynae</taxon>
        <taxon>Araneoidea</taxon>
        <taxon>Araneidae</taxon>
        <taxon>Araneus</taxon>
    </lineage>
</organism>
<gene>
    <name evidence="2" type="ORF">AVEN_270968_1</name>
</gene>
<feature type="non-terminal residue" evidence="2">
    <location>
        <position position="1"/>
    </location>
</feature>
<feature type="region of interest" description="Disordered" evidence="1">
    <location>
        <begin position="1"/>
        <end position="20"/>
    </location>
</feature>
<reference evidence="2 3" key="1">
    <citation type="journal article" date="2019" name="Sci. Rep.">
        <title>Orb-weaving spider Araneus ventricosus genome elucidates the spidroin gene catalogue.</title>
        <authorList>
            <person name="Kono N."/>
            <person name="Nakamura H."/>
            <person name="Ohtoshi R."/>
            <person name="Moran D.A.P."/>
            <person name="Shinohara A."/>
            <person name="Yoshida Y."/>
            <person name="Fujiwara M."/>
            <person name="Mori M."/>
            <person name="Tomita M."/>
            <person name="Arakawa K."/>
        </authorList>
    </citation>
    <scope>NUCLEOTIDE SEQUENCE [LARGE SCALE GENOMIC DNA]</scope>
</reference>
<dbReference type="OrthoDB" id="1099063at2759"/>
<evidence type="ECO:0000313" key="2">
    <source>
        <dbReference type="EMBL" id="GBO42796.1"/>
    </source>
</evidence>
<keyword evidence="3" id="KW-1185">Reference proteome</keyword>
<accession>A0A4Y2X114</accession>
<evidence type="ECO:0000313" key="3">
    <source>
        <dbReference type="Proteomes" id="UP000499080"/>
    </source>
</evidence>
<evidence type="ECO:0000256" key="1">
    <source>
        <dbReference type="SAM" id="MobiDB-lite"/>
    </source>
</evidence>